<name>J9FST6_9ZZZZ</name>
<feature type="non-terminal residue" evidence="1">
    <location>
        <position position="104"/>
    </location>
</feature>
<accession>J9FST6</accession>
<comment type="caution">
    <text evidence="1">The sequence shown here is derived from an EMBL/GenBank/DDBJ whole genome shotgun (WGS) entry which is preliminary data.</text>
</comment>
<gene>
    <name evidence="1" type="ORF">EVA_21444</name>
</gene>
<reference evidence="1" key="1">
    <citation type="journal article" date="2012" name="PLoS ONE">
        <title>Gene sets for utilization of primary and secondary nutrition supplies in the distal gut of endangered iberian lynx.</title>
        <authorList>
            <person name="Alcaide M."/>
            <person name="Messina E."/>
            <person name="Richter M."/>
            <person name="Bargiela R."/>
            <person name="Peplies J."/>
            <person name="Huws S.A."/>
            <person name="Newbold C.J."/>
            <person name="Golyshin P.N."/>
            <person name="Simon M.A."/>
            <person name="Lopez G."/>
            <person name="Yakimov M.M."/>
            <person name="Ferrer M."/>
        </authorList>
    </citation>
    <scope>NUCLEOTIDE SEQUENCE</scope>
</reference>
<organism evidence="1">
    <name type="scientific">gut metagenome</name>
    <dbReference type="NCBI Taxonomy" id="749906"/>
    <lineage>
        <taxon>unclassified sequences</taxon>
        <taxon>metagenomes</taxon>
        <taxon>organismal metagenomes</taxon>
    </lineage>
</organism>
<dbReference type="AlphaFoldDB" id="J9FST6"/>
<protein>
    <submittedName>
        <fullName evidence="1">Secreted protein</fullName>
    </submittedName>
</protein>
<evidence type="ECO:0000313" key="1">
    <source>
        <dbReference type="EMBL" id="EJW90449.1"/>
    </source>
</evidence>
<dbReference type="EMBL" id="AMCI01008836">
    <property type="protein sequence ID" value="EJW90449.1"/>
    <property type="molecule type" value="Genomic_DNA"/>
</dbReference>
<proteinExistence type="predicted"/>
<sequence>MAFSAMASQLRKKSVWALLAAGLLISCSGQDGDAPAMPSPIGFQVTAAAVESRSANETTSENLKDRSLEVYAFAEDGRPFMGRPGGEGAFAVSEGVEICHDGTG</sequence>